<evidence type="ECO:0000256" key="1">
    <source>
        <dbReference type="ARBA" id="ARBA00003572"/>
    </source>
</evidence>
<keyword evidence="8" id="KW-0808">Transferase</keyword>
<evidence type="ECO:0000313" key="14">
    <source>
        <dbReference type="EMBL" id="KLO12846.1"/>
    </source>
</evidence>
<dbReference type="GO" id="GO:0009398">
    <property type="term" value="P:FMN biosynthetic process"/>
    <property type="evidence" value="ECO:0007669"/>
    <property type="project" value="UniProtKB-UniPathway"/>
</dbReference>
<dbReference type="Pfam" id="PF01687">
    <property type="entry name" value="Flavokinase"/>
    <property type="match status" value="1"/>
</dbReference>
<evidence type="ECO:0000256" key="4">
    <source>
        <dbReference type="ARBA" id="ARBA00012105"/>
    </source>
</evidence>
<dbReference type="AlphaFoldDB" id="A0A0H2S7K5"/>
<dbReference type="PANTHER" id="PTHR22749:SF6">
    <property type="entry name" value="RIBOFLAVIN KINASE"/>
    <property type="match status" value="1"/>
</dbReference>
<evidence type="ECO:0000256" key="9">
    <source>
        <dbReference type="ARBA" id="ARBA00022741"/>
    </source>
</evidence>
<keyword evidence="7" id="KW-0288">FMN</keyword>
<name>A0A0H2S7K5_9AGAM</name>
<evidence type="ECO:0000256" key="5">
    <source>
        <dbReference type="ARBA" id="ARBA00017394"/>
    </source>
</evidence>
<reference evidence="14 15" key="1">
    <citation type="submission" date="2015-04" db="EMBL/GenBank/DDBJ databases">
        <title>Complete genome sequence of Schizopora paradoxa KUC8140, a cosmopolitan wood degrader in East Asia.</title>
        <authorList>
            <consortium name="DOE Joint Genome Institute"/>
            <person name="Min B."/>
            <person name="Park H."/>
            <person name="Jang Y."/>
            <person name="Kim J.-J."/>
            <person name="Kim K.H."/>
            <person name="Pangilinan J."/>
            <person name="Lipzen A."/>
            <person name="Riley R."/>
            <person name="Grigoriev I.V."/>
            <person name="Spatafora J.W."/>
            <person name="Choi I.-G."/>
        </authorList>
    </citation>
    <scope>NUCLEOTIDE SEQUENCE [LARGE SCALE GENOMIC DNA]</scope>
    <source>
        <strain evidence="14 15">KUC8140</strain>
    </source>
</reference>
<dbReference type="GO" id="GO:0005739">
    <property type="term" value="C:mitochondrion"/>
    <property type="evidence" value="ECO:0007669"/>
    <property type="project" value="TreeGrafter"/>
</dbReference>
<evidence type="ECO:0000256" key="10">
    <source>
        <dbReference type="ARBA" id="ARBA00022840"/>
    </source>
</evidence>
<sequence>MSTDIDTQVASNASRPEAPVRTESSQAVRPEITGPDTPEAPYPIFLEGATQVGFGRGGKELGCPTANLPEESLASLSSVLPTGVYYGYAQVLSKPDDESSLSTEDRAVFPMVMSLGWNPYYKNEKKSAEVHVLHEFKADFYDHHMKVAVLGYIRPELDYTTREALIEDIETDKRVGIRSLDRPAYQELAHNPFFTLS</sequence>
<proteinExistence type="inferred from homology"/>
<dbReference type="GO" id="GO:0005524">
    <property type="term" value="F:ATP binding"/>
    <property type="evidence" value="ECO:0007669"/>
    <property type="project" value="UniProtKB-KW"/>
</dbReference>
<dbReference type="PANTHER" id="PTHR22749">
    <property type="entry name" value="RIBOFLAVIN KINASE/FMN ADENYLYLTRANSFERASE"/>
    <property type="match status" value="1"/>
</dbReference>
<dbReference type="SMART" id="SM00904">
    <property type="entry name" value="Flavokinase"/>
    <property type="match status" value="1"/>
</dbReference>
<dbReference type="InterPro" id="IPR023465">
    <property type="entry name" value="Riboflavin_kinase_dom_sf"/>
</dbReference>
<comment type="similarity">
    <text evidence="3">Belongs to the flavokinase family.</text>
</comment>
<evidence type="ECO:0000259" key="13">
    <source>
        <dbReference type="SMART" id="SM00904"/>
    </source>
</evidence>
<evidence type="ECO:0000313" key="15">
    <source>
        <dbReference type="Proteomes" id="UP000053477"/>
    </source>
</evidence>
<dbReference type="FunCoup" id="A0A0H2S7K5">
    <property type="interactions" value="306"/>
</dbReference>
<dbReference type="STRING" id="27342.A0A0H2S7K5"/>
<protein>
    <recommendedName>
        <fullName evidence="5">Riboflavin kinase</fullName>
        <ecNumber evidence="4">2.7.1.26</ecNumber>
    </recommendedName>
    <alternativeName>
        <fullName evidence="11">Flavin mononucleotide kinase 1</fullName>
    </alternativeName>
</protein>
<evidence type="ECO:0000256" key="7">
    <source>
        <dbReference type="ARBA" id="ARBA00022643"/>
    </source>
</evidence>
<evidence type="ECO:0000256" key="11">
    <source>
        <dbReference type="ARBA" id="ARBA00029960"/>
    </source>
</evidence>
<keyword evidence="15" id="KW-1185">Reference proteome</keyword>
<evidence type="ECO:0000256" key="2">
    <source>
        <dbReference type="ARBA" id="ARBA00005201"/>
    </source>
</evidence>
<dbReference type="UniPathway" id="UPA00276">
    <property type="reaction ID" value="UER00406"/>
</dbReference>
<evidence type="ECO:0000256" key="6">
    <source>
        <dbReference type="ARBA" id="ARBA00022630"/>
    </source>
</evidence>
<dbReference type="InterPro" id="IPR023468">
    <property type="entry name" value="Riboflavin_kinase"/>
</dbReference>
<feature type="domain" description="Riboflavin kinase" evidence="13">
    <location>
        <begin position="39"/>
        <end position="181"/>
    </location>
</feature>
<accession>A0A0H2S7K5</accession>
<dbReference type="OrthoDB" id="276388at2759"/>
<dbReference type="GO" id="GO:0008531">
    <property type="term" value="F:riboflavin kinase activity"/>
    <property type="evidence" value="ECO:0007669"/>
    <property type="project" value="UniProtKB-EC"/>
</dbReference>
<evidence type="ECO:0000256" key="8">
    <source>
        <dbReference type="ARBA" id="ARBA00022679"/>
    </source>
</evidence>
<organism evidence="14 15">
    <name type="scientific">Schizopora paradoxa</name>
    <dbReference type="NCBI Taxonomy" id="27342"/>
    <lineage>
        <taxon>Eukaryota</taxon>
        <taxon>Fungi</taxon>
        <taxon>Dikarya</taxon>
        <taxon>Basidiomycota</taxon>
        <taxon>Agaricomycotina</taxon>
        <taxon>Agaricomycetes</taxon>
        <taxon>Hymenochaetales</taxon>
        <taxon>Schizoporaceae</taxon>
        <taxon>Schizopora</taxon>
    </lineage>
</organism>
<dbReference type="EMBL" id="KQ085970">
    <property type="protein sequence ID" value="KLO12846.1"/>
    <property type="molecule type" value="Genomic_DNA"/>
</dbReference>
<dbReference type="Gene3D" id="2.40.30.30">
    <property type="entry name" value="Riboflavin kinase-like"/>
    <property type="match status" value="1"/>
</dbReference>
<dbReference type="GO" id="GO:0009231">
    <property type="term" value="P:riboflavin biosynthetic process"/>
    <property type="evidence" value="ECO:0007669"/>
    <property type="project" value="InterPro"/>
</dbReference>
<keyword evidence="6" id="KW-0285">Flavoprotein</keyword>
<dbReference type="SUPFAM" id="SSF82114">
    <property type="entry name" value="Riboflavin kinase-like"/>
    <property type="match status" value="1"/>
</dbReference>
<comment type="pathway">
    <text evidence="2">Cofactor biosynthesis; FMN biosynthesis; FMN from riboflavin (ATP route): step 1/1.</text>
</comment>
<gene>
    <name evidence="14" type="ORF">SCHPADRAFT_874953</name>
</gene>
<dbReference type="InterPro" id="IPR015865">
    <property type="entry name" value="Riboflavin_kinase_bac/euk"/>
</dbReference>
<evidence type="ECO:0000256" key="3">
    <source>
        <dbReference type="ARBA" id="ARBA00010108"/>
    </source>
</evidence>
<dbReference type="InParanoid" id="A0A0H2S7K5"/>
<keyword evidence="10" id="KW-0067">ATP-binding</keyword>
<dbReference type="Proteomes" id="UP000053477">
    <property type="component" value="Unassembled WGS sequence"/>
</dbReference>
<keyword evidence="14" id="KW-0418">Kinase</keyword>
<keyword evidence="9" id="KW-0547">Nucleotide-binding</keyword>
<comment type="function">
    <text evidence="1">Catalyzes the phosphorylation of riboflavin (vitamin B2) to form flavin mononucleotide (FMN) coenzyme.</text>
</comment>
<dbReference type="EC" id="2.7.1.26" evidence="4"/>
<evidence type="ECO:0000256" key="12">
    <source>
        <dbReference type="SAM" id="MobiDB-lite"/>
    </source>
</evidence>
<feature type="region of interest" description="Disordered" evidence="12">
    <location>
        <begin position="1"/>
        <end position="42"/>
    </location>
</feature>
<feature type="compositionally biased region" description="Polar residues" evidence="12">
    <location>
        <begin position="1"/>
        <end position="14"/>
    </location>
</feature>